<reference evidence="2" key="1">
    <citation type="submission" date="2023-10" db="EMBL/GenBank/DDBJ databases">
        <authorList>
            <person name="Hackl T."/>
        </authorList>
    </citation>
    <scope>NUCLEOTIDE SEQUENCE</scope>
</reference>
<feature type="compositionally biased region" description="Polar residues" evidence="1">
    <location>
        <begin position="20"/>
        <end position="31"/>
    </location>
</feature>
<feature type="compositionally biased region" description="Polar residues" evidence="1">
    <location>
        <begin position="401"/>
        <end position="413"/>
    </location>
</feature>
<dbReference type="AlphaFoldDB" id="A0AAI8VL20"/>
<evidence type="ECO:0000256" key="1">
    <source>
        <dbReference type="SAM" id="MobiDB-lite"/>
    </source>
</evidence>
<feature type="compositionally biased region" description="Basic and acidic residues" evidence="1">
    <location>
        <begin position="269"/>
        <end position="279"/>
    </location>
</feature>
<organism evidence="2 3">
    <name type="scientific">Anthostomella pinea</name>
    <dbReference type="NCBI Taxonomy" id="933095"/>
    <lineage>
        <taxon>Eukaryota</taxon>
        <taxon>Fungi</taxon>
        <taxon>Dikarya</taxon>
        <taxon>Ascomycota</taxon>
        <taxon>Pezizomycotina</taxon>
        <taxon>Sordariomycetes</taxon>
        <taxon>Xylariomycetidae</taxon>
        <taxon>Xylariales</taxon>
        <taxon>Xylariaceae</taxon>
        <taxon>Anthostomella</taxon>
    </lineage>
</organism>
<keyword evidence="3" id="KW-1185">Reference proteome</keyword>
<evidence type="ECO:0000313" key="2">
    <source>
        <dbReference type="EMBL" id="CAJ2506874.1"/>
    </source>
</evidence>
<sequence>MGADDDSNNPFVRFRHHVDSTVQRGVQSVFGSSSTSASIASSNEQPTRPDIPAQSLDRPIPDPRAMVPTPRAQEPMPSSPPAGNESTSAEDVYAWAISSPYSPLNLQHLPQPVPRDVRDAPADLAGAFTFRDAFDDLLITSAGQPLPSIQSHALTKRVESMVFAPDGLHVEDWVTALAWTRGKGVWGAYFPALSPLARRHLMMPARGLSGPDTTGMTFRPPPMSRGLGLGLEMPRESLPSWQDWQDRDPVEAFGGLFKAAVSAAREIAAEEDKSGYNEDREADAEEDFQASTKSAPAVAAPWSTWPWPGTQNRYSDDEADSEEELYTSANSQFAKSRPSWQAMSQRDSRDSTASAAPEEESTNVVMMPSGGKIVYTCKKSNRDGKSEVTTLRQEYDADGNLVSQGEDTTTKRTWSAKASGAEASLSWSFRRDTSNTNTSGFDEQEVGNPEAERRKKDGWSGWFWTR</sequence>
<feature type="region of interest" description="Disordered" evidence="1">
    <location>
        <begin position="269"/>
        <end position="369"/>
    </location>
</feature>
<dbReference type="EMBL" id="CAUWAG010000010">
    <property type="protein sequence ID" value="CAJ2506874.1"/>
    <property type="molecule type" value="Genomic_DNA"/>
</dbReference>
<gene>
    <name evidence="2" type="ORF">KHLLAP_LOCUS7342</name>
</gene>
<feature type="region of interest" description="Disordered" evidence="1">
    <location>
        <begin position="399"/>
        <end position="466"/>
    </location>
</feature>
<feature type="compositionally biased region" description="Low complexity" evidence="1">
    <location>
        <begin position="32"/>
        <end position="42"/>
    </location>
</feature>
<feature type="region of interest" description="Disordered" evidence="1">
    <location>
        <begin position="1"/>
        <end position="88"/>
    </location>
</feature>
<dbReference type="Proteomes" id="UP001295740">
    <property type="component" value="Unassembled WGS sequence"/>
</dbReference>
<evidence type="ECO:0000313" key="3">
    <source>
        <dbReference type="Proteomes" id="UP001295740"/>
    </source>
</evidence>
<proteinExistence type="predicted"/>
<feature type="compositionally biased region" description="Polar residues" evidence="1">
    <location>
        <begin position="327"/>
        <end position="345"/>
    </location>
</feature>
<comment type="caution">
    <text evidence="2">The sequence shown here is derived from an EMBL/GenBank/DDBJ whole genome shotgun (WGS) entry which is preliminary data.</text>
</comment>
<name>A0AAI8VL20_9PEZI</name>
<protein>
    <submittedName>
        <fullName evidence="2">Uu.00g080600.m01.CDS01</fullName>
    </submittedName>
</protein>
<accession>A0AAI8VL20</accession>